<dbReference type="SUPFAM" id="SSF88659">
    <property type="entry name" value="Sigma3 and sigma4 domains of RNA polymerase sigma factors"/>
    <property type="match status" value="1"/>
</dbReference>
<organism evidence="7 8">
    <name type="scientific">Niastella soli</name>
    <dbReference type="NCBI Taxonomy" id="2821487"/>
    <lineage>
        <taxon>Bacteria</taxon>
        <taxon>Pseudomonadati</taxon>
        <taxon>Bacteroidota</taxon>
        <taxon>Chitinophagia</taxon>
        <taxon>Chitinophagales</taxon>
        <taxon>Chitinophagaceae</taxon>
        <taxon>Niastella</taxon>
    </lineage>
</organism>
<dbReference type="SUPFAM" id="SSF88946">
    <property type="entry name" value="Sigma2 domain of RNA polymerase sigma factors"/>
    <property type="match status" value="1"/>
</dbReference>
<dbReference type="InterPro" id="IPR036388">
    <property type="entry name" value="WH-like_DNA-bd_sf"/>
</dbReference>
<dbReference type="InterPro" id="IPR013249">
    <property type="entry name" value="RNA_pol_sigma70_r4_t2"/>
</dbReference>
<dbReference type="Proteomes" id="UP000677244">
    <property type="component" value="Unassembled WGS sequence"/>
</dbReference>
<dbReference type="InterPro" id="IPR013325">
    <property type="entry name" value="RNA_pol_sigma_r2"/>
</dbReference>
<dbReference type="PANTHER" id="PTHR43133:SF45">
    <property type="entry name" value="RNA POLYMERASE ECF-TYPE SIGMA FACTOR"/>
    <property type="match status" value="1"/>
</dbReference>
<keyword evidence="8" id="KW-1185">Reference proteome</keyword>
<protein>
    <submittedName>
        <fullName evidence="7">RNA polymerase sigma factor</fullName>
    </submittedName>
</protein>
<dbReference type="InterPro" id="IPR013324">
    <property type="entry name" value="RNA_pol_sigma_r3/r4-like"/>
</dbReference>
<evidence type="ECO:0000256" key="2">
    <source>
        <dbReference type="ARBA" id="ARBA00023015"/>
    </source>
</evidence>
<dbReference type="NCBIfam" id="TIGR02937">
    <property type="entry name" value="sigma70-ECF"/>
    <property type="match status" value="1"/>
</dbReference>
<proteinExistence type="inferred from homology"/>
<comment type="caution">
    <text evidence="7">The sequence shown here is derived from an EMBL/GenBank/DDBJ whole genome shotgun (WGS) entry which is preliminary data.</text>
</comment>
<evidence type="ECO:0000259" key="5">
    <source>
        <dbReference type="Pfam" id="PF04542"/>
    </source>
</evidence>
<evidence type="ECO:0000256" key="1">
    <source>
        <dbReference type="ARBA" id="ARBA00010641"/>
    </source>
</evidence>
<evidence type="ECO:0000256" key="3">
    <source>
        <dbReference type="ARBA" id="ARBA00023082"/>
    </source>
</evidence>
<dbReference type="RefSeq" id="WP_209140115.1">
    <property type="nucleotide sequence ID" value="NZ_JAGHKO010000004.1"/>
</dbReference>
<dbReference type="Gene3D" id="1.10.10.10">
    <property type="entry name" value="Winged helix-like DNA-binding domain superfamily/Winged helix DNA-binding domain"/>
    <property type="match status" value="1"/>
</dbReference>
<feature type="domain" description="RNA polymerase sigma-70 region 2" evidence="5">
    <location>
        <begin position="15"/>
        <end position="80"/>
    </location>
</feature>
<dbReference type="Pfam" id="PF08281">
    <property type="entry name" value="Sigma70_r4_2"/>
    <property type="match status" value="1"/>
</dbReference>
<sequence>MTEREHQHIFTEWLHQYKGLIFKIVQAYGYTPMDREDLFQEITIQVWRSIPTFRQESAISTWIYRIALNTAISWVSKEKKYRDTNNTVENLPDILLQHHKLIDERMIWLYKTIRQLDEIDRSIILLLLDGYSYKEMAAILGITETNVGVKINRIKKQLIIHSKKISKNGI</sequence>
<keyword evidence="4" id="KW-0804">Transcription</keyword>
<accession>A0ABS3YWE9</accession>
<feature type="domain" description="RNA polymerase sigma factor 70 region 4 type 2" evidence="6">
    <location>
        <begin position="108"/>
        <end position="158"/>
    </location>
</feature>
<gene>
    <name evidence="7" type="ORF">J7I42_17395</name>
</gene>
<dbReference type="PANTHER" id="PTHR43133">
    <property type="entry name" value="RNA POLYMERASE ECF-TYPE SIGMA FACTO"/>
    <property type="match status" value="1"/>
</dbReference>
<dbReference type="InterPro" id="IPR014284">
    <property type="entry name" value="RNA_pol_sigma-70_dom"/>
</dbReference>
<evidence type="ECO:0000259" key="6">
    <source>
        <dbReference type="Pfam" id="PF08281"/>
    </source>
</evidence>
<evidence type="ECO:0000313" key="7">
    <source>
        <dbReference type="EMBL" id="MBO9202063.1"/>
    </source>
</evidence>
<dbReference type="InterPro" id="IPR007627">
    <property type="entry name" value="RNA_pol_sigma70_r2"/>
</dbReference>
<keyword evidence="3" id="KW-0731">Sigma factor</keyword>
<evidence type="ECO:0000313" key="8">
    <source>
        <dbReference type="Proteomes" id="UP000677244"/>
    </source>
</evidence>
<dbReference type="Pfam" id="PF04542">
    <property type="entry name" value="Sigma70_r2"/>
    <property type="match status" value="1"/>
</dbReference>
<name>A0ABS3YWE9_9BACT</name>
<comment type="similarity">
    <text evidence="1">Belongs to the sigma-70 factor family. ECF subfamily.</text>
</comment>
<keyword evidence="2" id="KW-0805">Transcription regulation</keyword>
<reference evidence="7 8" key="1">
    <citation type="submission" date="2021-03" db="EMBL/GenBank/DDBJ databases">
        <title>Assistant Professor.</title>
        <authorList>
            <person name="Huq M.A."/>
        </authorList>
    </citation>
    <scope>NUCLEOTIDE SEQUENCE [LARGE SCALE GENOMIC DNA]</scope>
    <source>
        <strain evidence="7 8">MAH-29</strain>
    </source>
</reference>
<dbReference type="InterPro" id="IPR039425">
    <property type="entry name" value="RNA_pol_sigma-70-like"/>
</dbReference>
<evidence type="ECO:0000256" key="4">
    <source>
        <dbReference type="ARBA" id="ARBA00023163"/>
    </source>
</evidence>
<dbReference type="EMBL" id="JAGHKO010000004">
    <property type="protein sequence ID" value="MBO9202063.1"/>
    <property type="molecule type" value="Genomic_DNA"/>
</dbReference>
<dbReference type="Gene3D" id="1.10.1740.10">
    <property type="match status" value="1"/>
</dbReference>